<reference evidence="9 10" key="1">
    <citation type="submission" date="2019-08" db="EMBL/GenBank/DDBJ databases">
        <authorList>
            <person name="Peeters C."/>
        </authorList>
    </citation>
    <scope>NUCLEOTIDE SEQUENCE [LARGE SCALE GENOMIC DNA]</scope>
    <source>
        <strain evidence="9 10">LMG 20603</strain>
    </source>
</reference>
<evidence type="ECO:0000256" key="1">
    <source>
        <dbReference type="ARBA" id="ARBA00000188"/>
    </source>
</evidence>
<comment type="similarity">
    <text evidence="3 7">Belongs to the NAD(P)-dependent epimerase/dehydratase family. GDP-mannose 4,6-dehydratase subfamily.</text>
</comment>
<feature type="domain" description="NAD(P)-binding" evidence="8">
    <location>
        <begin position="6"/>
        <end position="335"/>
    </location>
</feature>
<organism evidence="9 10">
    <name type="scientific">Pandoraea bronchicola</name>
    <dbReference type="NCBI Taxonomy" id="2508287"/>
    <lineage>
        <taxon>Bacteria</taxon>
        <taxon>Pseudomonadati</taxon>
        <taxon>Pseudomonadota</taxon>
        <taxon>Betaproteobacteria</taxon>
        <taxon>Burkholderiales</taxon>
        <taxon>Burkholderiaceae</taxon>
        <taxon>Pandoraea</taxon>
    </lineage>
</organism>
<dbReference type="PANTHER" id="PTHR43715:SF1">
    <property type="entry name" value="GDP-MANNOSE 4,6 DEHYDRATASE"/>
    <property type="match status" value="1"/>
</dbReference>
<evidence type="ECO:0000259" key="8">
    <source>
        <dbReference type="Pfam" id="PF16363"/>
    </source>
</evidence>
<evidence type="ECO:0000313" key="10">
    <source>
        <dbReference type="Proteomes" id="UP000382040"/>
    </source>
</evidence>
<comment type="caution">
    <text evidence="7">Lacks conserved residue(s) required for the propagation of feature annotation.</text>
</comment>
<dbReference type="CDD" id="cd05260">
    <property type="entry name" value="GDP_MD_SDR_e"/>
    <property type="match status" value="1"/>
</dbReference>
<comment type="cofactor">
    <cofactor evidence="2 7">
        <name>NADP(+)</name>
        <dbReference type="ChEBI" id="CHEBI:58349"/>
    </cofactor>
</comment>
<keyword evidence="7" id="KW-0521">NADP</keyword>
<proteinExistence type="inferred from homology"/>
<dbReference type="PANTHER" id="PTHR43715">
    <property type="entry name" value="GDP-MANNOSE 4,6-DEHYDRATASE"/>
    <property type="match status" value="1"/>
</dbReference>
<dbReference type="InterPro" id="IPR016040">
    <property type="entry name" value="NAD(P)-bd_dom"/>
</dbReference>
<evidence type="ECO:0000256" key="4">
    <source>
        <dbReference type="ARBA" id="ARBA00011989"/>
    </source>
</evidence>
<dbReference type="NCBIfam" id="TIGR01472">
    <property type="entry name" value="gmd"/>
    <property type="match status" value="1"/>
</dbReference>
<dbReference type="SUPFAM" id="SSF51735">
    <property type="entry name" value="NAD(P)-binding Rossmann-fold domains"/>
    <property type="match status" value="1"/>
</dbReference>
<dbReference type="GO" id="GO:0070401">
    <property type="term" value="F:NADP+ binding"/>
    <property type="evidence" value="ECO:0007669"/>
    <property type="project" value="UniProtKB-UniRule"/>
</dbReference>
<dbReference type="GO" id="GO:0042351">
    <property type="term" value="P:'de novo' GDP-L-fucose biosynthetic process"/>
    <property type="evidence" value="ECO:0007669"/>
    <property type="project" value="TreeGrafter"/>
</dbReference>
<dbReference type="HAMAP" id="MF_00955">
    <property type="entry name" value="GDP_Man_dehydratase"/>
    <property type="match status" value="1"/>
</dbReference>
<dbReference type="InterPro" id="IPR036291">
    <property type="entry name" value="NAD(P)-bd_dom_sf"/>
</dbReference>
<dbReference type="OrthoDB" id="9779041at2"/>
<dbReference type="Gene3D" id="3.90.25.10">
    <property type="entry name" value="UDP-galactose 4-epimerase, domain 1"/>
    <property type="match status" value="1"/>
</dbReference>
<dbReference type="RefSeq" id="WP_150560294.1">
    <property type="nucleotide sequence ID" value="NZ_CABPST010000007.1"/>
</dbReference>
<name>A0A5E5BUR0_9BURK</name>
<dbReference type="Gene3D" id="3.40.50.720">
    <property type="entry name" value="NAD(P)-binding Rossmann-like Domain"/>
    <property type="match status" value="1"/>
</dbReference>
<dbReference type="FunFam" id="3.40.50.720:FF:000924">
    <property type="entry name" value="GDP-mannose 4,6 dehydratase"/>
    <property type="match status" value="1"/>
</dbReference>
<evidence type="ECO:0000256" key="6">
    <source>
        <dbReference type="ARBA" id="ARBA00059383"/>
    </source>
</evidence>
<dbReference type="GO" id="GO:0008446">
    <property type="term" value="F:GDP-mannose 4,6-dehydratase activity"/>
    <property type="evidence" value="ECO:0007669"/>
    <property type="project" value="UniProtKB-UniRule"/>
</dbReference>
<accession>A0A5E5BUR0</accession>
<protein>
    <recommendedName>
        <fullName evidence="4 7">GDP-mannose 4,6-dehydratase</fullName>
        <ecNumber evidence="4 7">4.2.1.47</ecNumber>
    </recommendedName>
    <alternativeName>
        <fullName evidence="7">GDP-D-mannose dehydratase</fullName>
    </alternativeName>
</protein>
<dbReference type="Proteomes" id="UP000382040">
    <property type="component" value="Unassembled WGS sequence"/>
</dbReference>
<evidence type="ECO:0000256" key="7">
    <source>
        <dbReference type="HAMAP-Rule" id="MF_00955"/>
    </source>
</evidence>
<evidence type="ECO:0000256" key="2">
    <source>
        <dbReference type="ARBA" id="ARBA00001937"/>
    </source>
</evidence>
<keyword evidence="10" id="KW-1185">Reference proteome</keyword>
<dbReference type="AlphaFoldDB" id="A0A5E5BUR0"/>
<comment type="function">
    <text evidence="6 7">Catalyzes the conversion of GDP-D-mannose to GDP-4-dehydro-6-deoxy-D-mannose.</text>
</comment>
<keyword evidence="5 7" id="KW-0456">Lyase</keyword>
<evidence type="ECO:0000256" key="5">
    <source>
        <dbReference type="ARBA" id="ARBA00023239"/>
    </source>
</evidence>
<sequence length="361" mass="40814">MGKIALITGITGQDGAYLAELLLGKGYEVHGIKRRTSMFNTHRIDHLYQDPHESGRRLILHHGDLTDSSSLVRIIQQVQPDEIYNLAAQSHVAVSFEEPEYTANSDALGALRVLEAIRILGLEKKTRFYQASTSELYGLVQEIPQRETTPFYPRSPYAVAKLYAYWITVNYREAYGMFACNGILFNHESPKRGETFVTRKITRALARIKLGLQDCLYLGNLNAKRDWGHARDYVEAQWLMLQQDEPEDFVIATGVQVSVRDFVNAAAKELGLKFTWQGTGVDEKGVDETGAVRVAVDPRYFRPTEVETLLGDATKAREKLGWTPGTSLDELVKEMVHEDLQAAKRDELVKRHGYATYDHHA</sequence>
<dbReference type="InterPro" id="IPR006368">
    <property type="entry name" value="GDP_Man_deHydtase"/>
</dbReference>
<comment type="catalytic activity">
    <reaction evidence="1 7">
        <text>GDP-alpha-D-mannose = GDP-4-dehydro-alpha-D-rhamnose + H2O</text>
        <dbReference type="Rhea" id="RHEA:23820"/>
        <dbReference type="ChEBI" id="CHEBI:15377"/>
        <dbReference type="ChEBI" id="CHEBI:57527"/>
        <dbReference type="ChEBI" id="CHEBI:57964"/>
        <dbReference type="EC" id="4.2.1.47"/>
    </reaction>
</comment>
<evidence type="ECO:0000313" key="9">
    <source>
        <dbReference type="EMBL" id="VVE89036.1"/>
    </source>
</evidence>
<gene>
    <name evidence="7" type="primary">gmd</name>
    <name evidence="9" type="ORF">PBR20603_03001</name>
</gene>
<dbReference type="EMBL" id="CABPST010000007">
    <property type="protein sequence ID" value="VVE89036.1"/>
    <property type="molecule type" value="Genomic_DNA"/>
</dbReference>
<evidence type="ECO:0000256" key="3">
    <source>
        <dbReference type="ARBA" id="ARBA00009263"/>
    </source>
</evidence>
<dbReference type="EC" id="4.2.1.47" evidence="4 7"/>
<dbReference type="Pfam" id="PF16363">
    <property type="entry name" value="GDP_Man_Dehyd"/>
    <property type="match status" value="1"/>
</dbReference>